<dbReference type="GO" id="GO:0000815">
    <property type="term" value="C:ESCRT III complex"/>
    <property type="evidence" value="ECO:0007669"/>
    <property type="project" value="TreeGrafter"/>
</dbReference>
<dbReference type="InParanoid" id="C5DGB9"/>
<dbReference type="KEGG" id="lth:KLTH0D04048g"/>
<evidence type="ECO:0000313" key="8">
    <source>
        <dbReference type="EMBL" id="CAR22461.1"/>
    </source>
</evidence>
<dbReference type="STRING" id="559295.C5DGB9"/>
<dbReference type="AlphaFoldDB" id="C5DGB9"/>
<keyword evidence="4" id="KW-0967">Endosome</keyword>
<keyword evidence="5" id="KW-0653">Protein transport</keyword>
<dbReference type="PANTHER" id="PTHR22761:SF5">
    <property type="entry name" value="CHARGED MULTIVESICULAR BODY PROTEIN 6"/>
    <property type="match status" value="1"/>
</dbReference>
<dbReference type="GO" id="GO:0006900">
    <property type="term" value="P:vesicle budding from membrane"/>
    <property type="evidence" value="ECO:0007669"/>
    <property type="project" value="TreeGrafter"/>
</dbReference>
<keyword evidence="3" id="KW-0813">Transport</keyword>
<evidence type="ECO:0000256" key="1">
    <source>
        <dbReference type="ARBA" id="ARBA00004608"/>
    </source>
</evidence>
<dbReference type="PANTHER" id="PTHR22761">
    <property type="entry name" value="CHARGED MULTIVESICULAR BODY PROTEIN"/>
    <property type="match status" value="1"/>
</dbReference>
<dbReference type="eggNOG" id="KOG2910">
    <property type="taxonomic scope" value="Eukaryota"/>
</dbReference>
<dbReference type="Pfam" id="PF03357">
    <property type="entry name" value="Snf7"/>
    <property type="match status" value="1"/>
</dbReference>
<dbReference type="Proteomes" id="UP000002036">
    <property type="component" value="Chromosome D"/>
</dbReference>
<dbReference type="OMA" id="RAKQPAM"/>
<evidence type="ECO:0000256" key="3">
    <source>
        <dbReference type="ARBA" id="ARBA00022448"/>
    </source>
</evidence>
<proteinExistence type="inferred from homology"/>
<dbReference type="HOGENOM" id="CLU_086201_2_0_1"/>
<comment type="similarity">
    <text evidence="2">Belongs to the SNF7 family.</text>
</comment>
<dbReference type="GeneID" id="8295124"/>
<dbReference type="OrthoDB" id="441172at2759"/>
<comment type="subcellular location">
    <subcellularLocation>
        <location evidence="1">Endosome membrane</location>
    </subcellularLocation>
</comment>
<gene>
    <name evidence="8" type="ordered locus">KLTH0D04048g</name>
</gene>
<protein>
    <submittedName>
        <fullName evidence="8">KLTH0D04048p</fullName>
    </submittedName>
</protein>
<keyword evidence="6" id="KW-0472">Membrane</keyword>
<evidence type="ECO:0000256" key="6">
    <source>
        <dbReference type="ARBA" id="ARBA00023136"/>
    </source>
</evidence>
<evidence type="ECO:0000256" key="5">
    <source>
        <dbReference type="ARBA" id="ARBA00022927"/>
    </source>
</evidence>
<evidence type="ECO:0000256" key="7">
    <source>
        <dbReference type="SAM" id="MobiDB-lite"/>
    </source>
</evidence>
<dbReference type="GO" id="GO:0015031">
    <property type="term" value="P:protein transport"/>
    <property type="evidence" value="ECO:0007669"/>
    <property type="project" value="UniProtKB-KW"/>
</dbReference>
<sequence>MGQKGSKIEVTKTDKAILQIKLSKDELHRYTRRTEILIGREREKLKALLREDPKNGKKNPRARILLKKIHYQNHLLEQAADQLINLENLVSTVEFKLVEQQFMMGLKQGNEVLTKLNKEFSGAEDLMDSVADQIAYQDEVDQILSSSVVGGFEEELDRELQQLDQEVNGPAHEPAKAEPNLPSTEGLPALSEPEAEEPQQEPQSDGRQREAVLT</sequence>
<accession>C5DGB9</accession>
<dbReference type="Gene3D" id="6.10.140.1230">
    <property type="match status" value="1"/>
</dbReference>
<organism evidence="8 9">
    <name type="scientific">Lachancea thermotolerans (strain ATCC 56472 / CBS 6340 / NRRL Y-8284)</name>
    <name type="common">Yeast</name>
    <name type="synonym">Kluyveromyces thermotolerans</name>
    <dbReference type="NCBI Taxonomy" id="559295"/>
    <lineage>
        <taxon>Eukaryota</taxon>
        <taxon>Fungi</taxon>
        <taxon>Dikarya</taxon>
        <taxon>Ascomycota</taxon>
        <taxon>Saccharomycotina</taxon>
        <taxon>Saccharomycetes</taxon>
        <taxon>Saccharomycetales</taxon>
        <taxon>Saccharomycetaceae</taxon>
        <taxon>Lachancea</taxon>
    </lineage>
</organism>
<name>C5DGB9_LACTC</name>
<dbReference type="RefSeq" id="XP_002552899.1">
    <property type="nucleotide sequence ID" value="XM_002552853.1"/>
</dbReference>
<dbReference type="EMBL" id="CU928168">
    <property type="protein sequence ID" value="CAR22461.1"/>
    <property type="molecule type" value="Genomic_DNA"/>
</dbReference>
<keyword evidence="9" id="KW-1185">Reference proteome</keyword>
<evidence type="ECO:0000256" key="2">
    <source>
        <dbReference type="ARBA" id="ARBA00006190"/>
    </source>
</evidence>
<dbReference type="GO" id="GO:0032511">
    <property type="term" value="P:late endosome to vacuole transport via multivesicular body sorting pathway"/>
    <property type="evidence" value="ECO:0007669"/>
    <property type="project" value="TreeGrafter"/>
</dbReference>
<reference evidence="8 9" key="1">
    <citation type="journal article" date="2009" name="Genome Res.">
        <title>Comparative genomics of protoploid Saccharomycetaceae.</title>
        <authorList>
            <consortium name="The Genolevures Consortium"/>
            <person name="Souciet J.-L."/>
            <person name="Dujon B."/>
            <person name="Gaillardin C."/>
            <person name="Johnston M."/>
            <person name="Baret P.V."/>
            <person name="Cliften P."/>
            <person name="Sherman D.J."/>
            <person name="Weissenbach J."/>
            <person name="Westhof E."/>
            <person name="Wincker P."/>
            <person name="Jubin C."/>
            <person name="Poulain J."/>
            <person name="Barbe V."/>
            <person name="Segurens B."/>
            <person name="Artiguenave F."/>
            <person name="Anthouard V."/>
            <person name="Vacherie B."/>
            <person name="Val M.-E."/>
            <person name="Fulton R.S."/>
            <person name="Minx P."/>
            <person name="Wilson R."/>
            <person name="Durrens P."/>
            <person name="Jean G."/>
            <person name="Marck C."/>
            <person name="Martin T."/>
            <person name="Nikolski M."/>
            <person name="Rolland T."/>
            <person name="Seret M.-L."/>
            <person name="Casaregola S."/>
            <person name="Despons L."/>
            <person name="Fairhead C."/>
            <person name="Fischer G."/>
            <person name="Lafontaine I."/>
            <person name="Leh V."/>
            <person name="Lemaire M."/>
            <person name="de Montigny J."/>
            <person name="Neuveglise C."/>
            <person name="Thierry A."/>
            <person name="Blanc-Lenfle I."/>
            <person name="Bleykasten C."/>
            <person name="Diffels J."/>
            <person name="Fritsch E."/>
            <person name="Frangeul L."/>
            <person name="Goeffon A."/>
            <person name="Jauniaux N."/>
            <person name="Kachouri-Lafond R."/>
            <person name="Payen C."/>
            <person name="Potier S."/>
            <person name="Pribylova L."/>
            <person name="Ozanne C."/>
            <person name="Richard G.-F."/>
            <person name="Sacerdot C."/>
            <person name="Straub M.-L."/>
            <person name="Talla E."/>
        </authorList>
    </citation>
    <scope>NUCLEOTIDE SEQUENCE [LARGE SCALE GENOMIC DNA]</scope>
    <source>
        <strain evidence="9">ATCC 56472 / CBS 6340 / NRRL Y-8284</strain>
    </source>
</reference>
<feature type="region of interest" description="Disordered" evidence="7">
    <location>
        <begin position="163"/>
        <end position="214"/>
    </location>
</feature>
<evidence type="ECO:0000256" key="4">
    <source>
        <dbReference type="ARBA" id="ARBA00022753"/>
    </source>
</evidence>
<evidence type="ECO:0000313" key="9">
    <source>
        <dbReference type="Proteomes" id="UP000002036"/>
    </source>
</evidence>
<feature type="compositionally biased region" description="Basic and acidic residues" evidence="7">
    <location>
        <begin position="204"/>
        <end position="214"/>
    </location>
</feature>
<dbReference type="FunCoup" id="C5DGB9">
    <property type="interactions" value="572"/>
</dbReference>
<dbReference type="GO" id="GO:0005771">
    <property type="term" value="C:multivesicular body"/>
    <property type="evidence" value="ECO:0007669"/>
    <property type="project" value="TreeGrafter"/>
</dbReference>
<dbReference type="InterPro" id="IPR005024">
    <property type="entry name" value="Snf7_fam"/>
</dbReference>